<feature type="coiled-coil region" evidence="1">
    <location>
        <begin position="481"/>
        <end position="511"/>
    </location>
</feature>
<feature type="compositionally biased region" description="Polar residues" evidence="2">
    <location>
        <begin position="940"/>
        <end position="953"/>
    </location>
</feature>
<feature type="region of interest" description="Disordered" evidence="2">
    <location>
        <begin position="609"/>
        <end position="644"/>
    </location>
</feature>
<dbReference type="Gene3D" id="1.20.58.2220">
    <property type="entry name" value="Formin, FH2 domain"/>
    <property type="match status" value="1"/>
</dbReference>
<feature type="region of interest" description="Disordered" evidence="2">
    <location>
        <begin position="937"/>
        <end position="959"/>
    </location>
</feature>
<keyword evidence="1" id="KW-0175">Coiled coil</keyword>
<dbReference type="SMART" id="SM00498">
    <property type="entry name" value="FH2"/>
    <property type="match status" value="1"/>
</dbReference>
<dbReference type="InterPro" id="IPR015425">
    <property type="entry name" value="FH2_Formin"/>
</dbReference>
<dbReference type="AlphaFoldDB" id="A0A915ICS4"/>
<protein>
    <submittedName>
        <fullName evidence="5">FH2 domain-containing protein</fullName>
    </submittedName>
</protein>
<dbReference type="SUPFAM" id="SSF101447">
    <property type="entry name" value="Formin homology 2 domain (FH2 domain)"/>
    <property type="match status" value="1"/>
</dbReference>
<dbReference type="Proteomes" id="UP000887565">
    <property type="component" value="Unplaced"/>
</dbReference>
<proteinExistence type="predicted"/>
<evidence type="ECO:0000259" key="3">
    <source>
        <dbReference type="PROSITE" id="PS51444"/>
    </source>
</evidence>
<feature type="compositionally biased region" description="Polar residues" evidence="2">
    <location>
        <begin position="883"/>
        <end position="903"/>
    </location>
</feature>
<feature type="region of interest" description="Disordered" evidence="2">
    <location>
        <begin position="883"/>
        <end position="907"/>
    </location>
</feature>
<evidence type="ECO:0000256" key="1">
    <source>
        <dbReference type="SAM" id="Coils"/>
    </source>
</evidence>
<evidence type="ECO:0000256" key="2">
    <source>
        <dbReference type="SAM" id="MobiDB-lite"/>
    </source>
</evidence>
<reference evidence="5" key="1">
    <citation type="submission" date="2022-11" db="UniProtKB">
        <authorList>
            <consortium name="WormBaseParasite"/>
        </authorList>
    </citation>
    <scope>IDENTIFICATION</scope>
</reference>
<dbReference type="PANTHER" id="PTHR46345">
    <property type="entry name" value="INVERTED FORMIN-2"/>
    <property type="match status" value="1"/>
</dbReference>
<evidence type="ECO:0000313" key="5">
    <source>
        <dbReference type="WBParaSite" id="nRc.2.0.1.t11026-RA"/>
    </source>
</evidence>
<dbReference type="InterPro" id="IPR042201">
    <property type="entry name" value="FH2_Formin_sf"/>
</dbReference>
<feature type="domain" description="FH2" evidence="3">
    <location>
        <begin position="166"/>
        <end position="558"/>
    </location>
</feature>
<evidence type="ECO:0000313" key="4">
    <source>
        <dbReference type="Proteomes" id="UP000887565"/>
    </source>
</evidence>
<feature type="compositionally biased region" description="Basic and acidic residues" evidence="2">
    <location>
        <begin position="635"/>
        <end position="644"/>
    </location>
</feature>
<accession>A0A915ICS4</accession>
<feature type="region of interest" description="Disordered" evidence="2">
    <location>
        <begin position="765"/>
        <end position="802"/>
    </location>
</feature>
<dbReference type="WBParaSite" id="nRc.2.0.1.t11026-RA">
    <property type="protein sequence ID" value="nRc.2.0.1.t11026-RA"/>
    <property type="gene ID" value="nRc.2.0.1.g11026"/>
</dbReference>
<feature type="compositionally biased region" description="Low complexity" evidence="2">
    <location>
        <begin position="778"/>
        <end position="797"/>
    </location>
</feature>
<dbReference type="Pfam" id="PF02181">
    <property type="entry name" value="FH2"/>
    <property type="match status" value="1"/>
</dbReference>
<keyword evidence="4" id="KW-1185">Reference proteome</keyword>
<sequence length="959" mass="107569">MIGAGDNDEDATVHLDRFLAKISKKVFGPLHSIVRVLINILNKNSDSEESKSNILSSIKILCDILIVSINNSSLEKSIHRLENFFDLDDRSLACNFQKSSFTNIKHMKHMSVCTTESLTLNLLQNLTNGKTSPEIAVVQTPKIPPAPAPPGTGSAAAPNLSIRQKIAAEKIAAVDAPHTVWTPVVAVEEQTKKSLTADLNLDDFELLDMLFEQEVKEIDVEKRNGTVTECLTVNRKRRDAGALTLFGSRRSLNINIFLNKEDVHELLDSIAFGDSGRLGADKLENLLKLLPDSEEIDFLSSRCSDFCRLAQAEQFMLQLIALDNYKLRIESMLLKEDFDSTVNRIKSSLNILTSTAEGILDCKRLKEILHLILTIGNYLNSGTEIGEAPGFRLSSLMKIVELRSTRKNNLTLMHHILSILERISPTLLDFSHDLMFLEEAASKDINEISTEFTHLKSKVETMSSQMSLINGDFGVQMAIFLNYAKRELISIEQELSNVENLRQKLAEYFCDNDQTFKMRDCLKILRDFKRRFLKATKDTREKKSQKHKLEILSIQNREAPPSYASPFISRRVPPNLAAQIFCDKNDENSDQNQSQILLIGSILAAENRPSKSTRLPLPASDQENCRRRSSSSAFRRQESRERDLLVPKCRPSTSRETPTFLVENFGAEVLENSPVQKRKMDFFTAKLKFNEKKNENRKYAAFDEESLIENLGSELTKSGTVPNLSEISNKRFDSSDDFCSTAGISSNDSRSNAATDSQPAVCITAGELLPPGPRRRPSTTSSSSSSSRTTTPSSASPEAQRCRCGVMANSRNVMNRPACGKRYDGDRDEGFETGSAQSRHDRILTFDVGERRMTKTQNRQPLAPKRKTLYPPRMVAWNLENSSSKKGAENMQKSSIGDRQTAISDKKLQLCGRKSPISAVTRSENTKKKMDKTFQRLKSPVTTVKSEKSSSIATRKPWR</sequence>
<dbReference type="PANTHER" id="PTHR46345:SF8">
    <property type="entry name" value="FORMIN 3, ISOFORM B"/>
    <property type="match status" value="1"/>
</dbReference>
<dbReference type="PROSITE" id="PS51444">
    <property type="entry name" value="FH2"/>
    <property type="match status" value="1"/>
</dbReference>
<organism evidence="4 5">
    <name type="scientific">Romanomermis culicivorax</name>
    <name type="common">Nematode worm</name>
    <dbReference type="NCBI Taxonomy" id="13658"/>
    <lineage>
        <taxon>Eukaryota</taxon>
        <taxon>Metazoa</taxon>
        <taxon>Ecdysozoa</taxon>
        <taxon>Nematoda</taxon>
        <taxon>Enoplea</taxon>
        <taxon>Dorylaimia</taxon>
        <taxon>Mermithida</taxon>
        <taxon>Mermithoidea</taxon>
        <taxon>Mermithidae</taxon>
        <taxon>Romanomermis</taxon>
    </lineage>
</organism>
<name>A0A915ICS4_ROMCU</name>